<dbReference type="PANTHER" id="PTHR45586">
    <property type="entry name" value="TPR REPEAT-CONTAINING PROTEIN PA4667"/>
    <property type="match status" value="1"/>
</dbReference>
<evidence type="ECO:0000256" key="3">
    <source>
        <dbReference type="PROSITE-ProRule" id="PRU00339"/>
    </source>
</evidence>
<keyword evidence="6" id="KW-1185">Reference proteome</keyword>
<protein>
    <submittedName>
        <fullName evidence="5">Tetratricopeptide TPR_2 repeat-containing protein</fullName>
    </submittedName>
</protein>
<evidence type="ECO:0000256" key="2">
    <source>
        <dbReference type="ARBA" id="ARBA00022803"/>
    </source>
</evidence>
<feature type="compositionally biased region" description="Basic and acidic residues" evidence="4">
    <location>
        <begin position="22"/>
        <end position="40"/>
    </location>
</feature>
<dbReference type="PROSITE" id="PS50005">
    <property type="entry name" value="TPR"/>
    <property type="match status" value="1"/>
</dbReference>
<sequence>MLMVLAAGPLMADPKKDFARGVLEEAREGDGSQWFEKAREEDPDAWPLVERVALARAGAGDVEGASTLFREFATEHPERLGPQLAYADFLRNSSPGDDFAAKLAGEALERTLEHHPGELSVIRRLFRSYEQRGMRQKSIELFDQVVKRAGAGPALAAAEMARTLFPGDDEKARTLVDEVFLKAMERSPADPVLAKAASEHFRKTSRLPQAVEMLEKHVAADPTSLELRVRLGVLLFAAERGDEGVEVLKQVLEIDPRQGLAHQSLAKYYRRSEMPEKARPHAIEALKIRGGDAGEFVQLAGELLDDQLPRDARLLLEKGLFDHPENAEIAVKLAIATRRDESTRGSAAWRFREAESLSGTDGPATEPAFQLEFAECLLESGQTEPAADRLRTAIRGYGAEQGVEVARAYRRLADVFRQQGRSEAEIRPLQKRADELDPPE</sequence>
<evidence type="ECO:0000313" key="5">
    <source>
        <dbReference type="EMBL" id="BCX48169.1"/>
    </source>
</evidence>
<feature type="repeat" description="TPR" evidence="3">
    <location>
        <begin position="225"/>
        <end position="258"/>
    </location>
</feature>
<dbReference type="Gene3D" id="1.25.40.10">
    <property type="entry name" value="Tetratricopeptide repeat domain"/>
    <property type="match status" value="3"/>
</dbReference>
<evidence type="ECO:0000313" key="6">
    <source>
        <dbReference type="Proteomes" id="UP001374893"/>
    </source>
</evidence>
<dbReference type="Pfam" id="PF13432">
    <property type="entry name" value="TPR_16"/>
    <property type="match status" value="1"/>
</dbReference>
<dbReference type="Proteomes" id="UP001374893">
    <property type="component" value="Chromosome"/>
</dbReference>
<evidence type="ECO:0000256" key="1">
    <source>
        <dbReference type="ARBA" id="ARBA00022737"/>
    </source>
</evidence>
<dbReference type="InterPro" id="IPR011990">
    <property type="entry name" value="TPR-like_helical_dom_sf"/>
</dbReference>
<name>A0ABM7RLX1_9BACT</name>
<keyword evidence="2 3" id="KW-0802">TPR repeat</keyword>
<proteinExistence type="predicted"/>
<dbReference type="SUPFAM" id="SSF48452">
    <property type="entry name" value="TPR-like"/>
    <property type="match status" value="1"/>
</dbReference>
<gene>
    <name evidence="5" type="ORF">HAHE_20770</name>
</gene>
<dbReference type="InterPro" id="IPR019734">
    <property type="entry name" value="TPR_rpt"/>
</dbReference>
<accession>A0ABM7RLX1</accession>
<reference evidence="5 6" key="1">
    <citation type="submission" date="2021-06" db="EMBL/GenBank/DDBJ databases">
        <title>Complete genome of Haloferula helveola possessing various polysaccharide degrading enzymes.</title>
        <authorList>
            <person name="Takami H."/>
            <person name="Huang C."/>
            <person name="Hamasaki K."/>
        </authorList>
    </citation>
    <scope>NUCLEOTIDE SEQUENCE [LARGE SCALE GENOMIC DNA]</scope>
    <source>
        <strain evidence="5 6">CN-1</strain>
    </source>
</reference>
<feature type="region of interest" description="Disordered" evidence="4">
    <location>
        <begin position="22"/>
        <end position="41"/>
    </location>
</feature>
<organism evidence="5 6">
    <name type="scientific">Haloferula helveola</name>
    <dbReference type="NCBI Taxonomy" id="490095"/>
    <lineage>
        <taxon>Bacteria</taxon>
        <taxon>Pseudomonadati</taxon>
        <taxon>Verrucomicrobiota</taxon>
        <taxon>Verrucomicrobiia</taxon>
        <taxon>Verrucomicrobiales</taxon>
        <taxon>Verrucomicrobiaceae</taxon>
        <taxon>Haloferula</taxon>
    </lineage>
</organism>
<dbReference type="Pfam" id="PF14559">
    <property type="entry name" value="TPR_19"/>
    <property type="match status" value="1"/>
</dbReference>
<keyword evidence="1" id="KW-0677">Repeat</keyword>
<evidence type="ECO:0000256" key="4">
    <source>
        <dbReference type="SAM" id="MobiDB-lite"/>
    </source>
</evidence>
<dbReference type="InterPro" id="IPR051012">
    <property type="entry name" value="CellSynth/LPSAsmb/PSIAsmb"/>
</dbReference>
<dbReference type="EMBL" id="AP024702">
    <property type="protein sequence ID" value="BCX48169.1"/>
    <property type="molecule type" value="Genomic_DNA"/>
</dbReference>
<dbReference type="PANTHER" id="PTHR45586:SF1">
    <property type="entry name" value="LIPOPOLYSACCHARIDE ASSEMBLY PROTEIN B"/>
    <property type="match status" value="1"/>
</dbReference>